<dbReference type="EMBL" id="WTYT01000004">
    <property type="protein sequence ID" value="MXO66260.1"/>
    <property type="molecule type" value="Genomic_DNA"/>
</dbReference>
<feature type="domain" description="Tail sheath protein subtilisin-like" evidence="2">
    <location>
        <begin position="106"/>
        <end position="264"/>
    </location>
</feature>
<proteinExistence type="inferred from homology"/>
<name>A0A6I4T8P6_9SPHN</name>
<comment type="similarity">
    <text evidence="1">Belongs to the myoviridae tail sheath protein family.</text>
</comment>
<reference evidence="5 6" key="1">
    <citation type="submission" date="2019-12" db="EMBL/GenBank/DDBJ databases">
        <title>Genomic-based taxomic classification of the family Erythrobacteraceae.</title>
        <authorList>
            <person name="Xu L."/>
        </authorList>
    </citation>
    <scope>NUCLEOTIDE SEQUENCE [LARGE SCALE GENOMIC DNA]</scope>
    <source>
        <strain evidence="5 6">LMG 29518</strain>
    </source>
</reference>
<dbReference type="InterPro" id="IPR035089">
    <property type="entry name" value="Phage_sheath_subtilisin"/>
</dbReference>
<evidence type="ECO:0000256" key="1">
    <source>
        <dbReference type="ARBA" id="ARBA00008005"/>
    </source>
</evidence>
<accession>A0A6I4T8P6</accession>
<feature type="domain" description="Tail sheath protein Gp18-like" evidence="4">
    <location>
        <begin position="25"/>
        <end position="85"/>
    </location>
</feature>
<feature type="domain" description="Tail sheath protein C-terminal" evidence="3">
    <location>
        <begin position="265"/>
        <end position="366"/>
    </location>
</feature>
<dbReference type="InterPro" id="IPR020287">
    <property type="entry name" value="Tail_sheath_C"/>
</dbReference>
<dbReference type="Pfam" id="PF04984">
    <property type="entry name" value="Phage_sheath_1"/>
    <property type="match status" value="1"/>
</dbReference>
<dbReference type="Proteomes" id="UP000438476">
    <property type="component" value="Unassembled WGS sequence"/>
</dbReference>
<protein>
    <submittedName>
        <fullName evidence="5">Phage tail protein</fullName>
    </submittedName>
</protein>
<sequence>MTYSHGITINEISATARPIAALSTAVIGMVSVADDADAETFPLNRPVLIEDVTQAIGKAGDNGTLAPSLSAIADQASPPAIIVRVEEGADEEETAANILGTTTAEGHLTGMQALLGAESQFGLRPRILGTPGLDTLDVATGLATLARKLRGFAYCAAQGETLAEVQDYRQNFSAREQMLIWPEFSDFTGSAIARALGLRSRIDQETGWHKTLSNVAINGVTGLSRPVPFSILGDQPTTASLLNDADITTLVRLDGYRFWGNRTCSDDPLFAFESAARTAQVLQDTIADGLTWAIDKPIVPALIRDITESINAKFRDMQAQELIIGAEASFRESDNSPAAIAAGKLVFDYTYTPCAPAESITLTQRISERFYAQLLSA</sequence>
<organism evidence="5 6">
    <name type="scientific">Altericroceibacterium endophyticum</name>
    <dbReference type="NCBI Taxonomy" id="1808508"/>
    <lineage>
        <taxon>Bacteria</taxon>
        <taxon>Pseudomonadati</taxon>
        <taxon>Pseudomonadota</taxon>
        <taxon>Alphaproteobacteria</taxon>
        <taxon>Sphingomonadales</taxon>
        <taxon>Erythrobacteraceae</taxon>
        <taxon>Altericroceibacterium</taxon>
    </lineage>
</organism>
<dbReference type="Pfam" id="PF22671">
    <property type="entry name" value="Gp18_domIII_N"/>
    <property type="match status" value="1"/>
</dbReference>
<evidence type="ECO:0000259" key="4">
    <source>
        <dbReference type="Pfam" id="PF22671"/>
    </source>
</evidence>
<dbReference type="RefSeq" id="WP_160736687.1">
    <property type="nucleotide sequence ID" value="NZ_WTYT01000004.1"/>
</dbReference>
<dbReference type="PANTHER" id="PTHR35861">
    <property type="match status" value="1"/>
</dbReference>
<dbReference type="AlphaFoldDB" id="A0A6I4T8P6"/>
<dbReference type="InterPro" id="IPR052042">
    <property type="entry name" value="Tail_sheath_structural"/>
</dbReference>
<gene>
    <name evidence="5" type="ORF">GRI91_10875</name>
</gene>
<keyword evidence="6" id="KW-1185">Reference proteome</keyword>
<dbReference type="OrthoDB" id="9767864at2"/>
<evidence type="ECO:0000313" key="6">
    <source>
        <dbReference type="Proteomes" id="UP000438476"/>
    </source>
</evidence>
<dbReference type="PANTHER" id="PTHR35861:SF1">
    <property type="entry name" value="PHAGE TAIL SHEATH PROTEIN"/>
    <property type="match status" value="1"/>
</dbReference>
<dbReference type="Pfam" id="PF17482">
    <property type="entry name" value="Phage_sheath_1C"/>
    <property type="match status" value="1"/>
</dbReference>
<evidence type="ECO:0000259" key="3">
    <source>
        <dbReference type="Pfam" id="PF17482"/>
    </source>
</evidence>
<evidence type="ECO:0000313" key="5">
    <source>
        <dbReference type="EMBL" id="MXO66260.1"/>
    </source>
</evidence>
<evidence type="ECO:0000259" key="2">
    <source>
        <dbReference type="Pfam" id="PF04984"/>
    </source>
</evidence>
<dbReference type="InterPro" id="IPR054564">
    <property type="entry name" value="Gp18_domIII_N"/>
</dbReference>
<comment type="caution">
    <text evidence="5">The sequence shown here is derived from an EMBL/GenBank/DDBJ whole genome shotgun (WGS) entry which is preliminary data.</text>
</comment>